<evidence type="ECO:0000313" key="2">
    <source>
        <dbReference type="Proteomes" id="UP000320762"/>
    </source>
</evidence>
<protein>
    <submittedName>
        <fullName evidence="1">Uncharacterized protein</fullName>
    </submittedName>
</protein>
<sequence length="106" mass="12295">MAYAARKQAAQELNAIASKWVQDPFRPHLQLPFFLRSLATHPRLTPEAVSAARTLQDNTVYKKYKLSDRMLHPASRPRVYDDLLLNIEMSVKGTHKPWWKDFFGIS</sequence>
<gene>
    <name evidence="1" type="ORF">BD626DRAFT_506318</name>
</gene>
<dbReference type="OrthoDB" id="2107880at2759"/>
<dbReference type="Proteomes" id="UP000320762">
    <property type="component" value="Unassembled WGS sequence"/>
</dbReference>
<proteinExistence type="predicted"/>
<keyword evidence="2" id="KW-1185">Reference proteome</keyword>
<dbReference type="Pfam" id="PF20180">
    <property type="entry name" value="UQCC2_CBP6"/>
    <property type="match status" value="1"/>
</dbReference>
<organism evidence="1 2">
    <name type="scientific">Schizophyllum amplum</name>
    <dbReference type="NCBI Taxonomy" id="97359"/>
    <lineage>
        <taxon>Eukaryota</taxon>
        <taxon>Fungi</taxon>
        <taxon>Dikarya</taxon>
        <taxon>Basidiomycota</taxon>
        <taxon>Agaricomycotina</taxon>
        <taxon>Agaricomycetes</taxon>
        <taxon>Agaricomycetidae</taxon>
        <taxon>Agaricales</taxon>
        <taxon>Schizophyllaceae</taxon>
        <taxon>Schizophyllum</taxon>
    </lineage>
</organism>
<dbReference type="STRING" id="97359.A0A550C5H4"/>
<comment type="caution">
    <text evidence="1">The sequence shown here is derived from an EMBL/GenBank/DDBJ whole genome shotgun (WGS) entry which is preliminary data.</text>
</comment>
<accession>A0A550C5H4</accession>
<dbReference type="AlphaFoldDB" id="A0A550C5H4"/>
<evidence type="ECO:0000313" key="1">
    <source>
        <dbReference type="EMBL" id="TRM60063.1"/>
    </source>
</evidence>
<reference evidence="1 2" key="1">
    <citation type="journal article" date="2019" name="New Phytol.">
        <title>Comparative genomics reveals unique wood-decay strategies and fruiting body development in the Schizophyllaceae.</title>
        <authorList>
            <person name="Almasi E."/>
            <person name="Sahu N."/>
            <person name="Krizsan K."/>
            <person name="Balint B."/>
            <person name="Kovacs G.M."/>
            <person name="Kiss B."/>
            <person name="Cseklye J."/>
            <person name="Drula E."/>
            <person name="Henrissat B."/>
            <person name="Nagy I."/>
            <person name="Chovatia M."/>
            <person name="Adam C."/>
            <person name="LaButti K."/>
            <person name="Lipzen A."/>
            <person name="Riley R."/>
            <person name="Grigoriev I.V."/>
            <person name="Nagy L.G."/>
        </authorList>
    </citation>
    <scope>NUCLEOTIDE SEQUENCE [LARGE SCALE GENOMIC DNA]</scope>
    <source>
        <strain evidence="1 2">NL-1724</strain>
    </source>
</reference>
<dbReference type="EMBL" id="VDMD01000024">
    <property type="protein sequence ID" value="TRM60063.1"/>
    <property type="molecule type" value="Genomic_DNA"/>
</dbReference>
<name>A0A550C5H4_9AGAR</name>